<accession>A0A5C3LHT2</accession>
<evidence type="ECO:0000313" key="2">
    <source>
        <dbReference type="EMBL" id="TFK32242.1"/>
    </source>
</evidence>
<sequence>MRVQMNERLDGSNINPLQCRDADFFRYHFRTPMPLMLSDHFGATIITTGRHGTARQGFTRLPRYKNRFTLILDCQERDTQTETFYTSLRHRNWHRDLPRSRAGFFISFYSSISLGALYATICVADDFCRN</sequence>
<name>A0A5C3LHT2_9AGAR</name>
<dbReference type="AlphaFoldDB" id="A0A5C3LHT2"/>
<evidence type="ECO:0000313" key="3">
    <source>
        <dbReference type="Proteomes" id="UP000308652"/>
    </source>
</evidence>
<dbReference type="Proteomes" id="UP000308652">
    <property type="component" value="Unassembled WGS sequence"/>
</dbReference>
<keyword evidence="1" id="KW-0812">Transmembrane</keyword>
<protein>
    <submittedName>
        <fullName evidence="2">Uncharacterized protein</fullName>
    </submittedName>
</protein>
<gene>
    <name evidence="2" type="ORF">BDQ12DRAFT_692820</name>
</gene>
<feature type="transmembrane region" description="Helical" evidence="1">
    <location>
        <begin position="102"/>
        <end position="121"/>
    </location>
</feature>
<reference evidence="2 3" key="1">
    <citation type="journal article" date="2019" name="Nat. Ecol. Evol.">
        <title>Megaphylogeny resolves global patterns of mushroom evolution.</title>
        <authorList>
            <person name="Varga T."/>
            <person name="Krizsan K."/>
            <person name="Foldi C."/>
            <person name="Dima B."/>
            <person name="Sanchez-Garcia M."/>
            <person name="Sanchez-Ramirez S."/>
            <person name="Szollosi G.J."/>
            <person name="Szarkandi J.G."/>
            <person name="Papp V."/>
            <person name="Albert L."/>
            <person name="Andreopoulos W."/>
            <person name="Angelini C."/>
            <person name="Antonin V."/>
            <person name="Barry K.W."/>
            <person name="Bougher N.L."/>
            <person name="Buchanan P."/>
            <person name="Buyck B."/>
            <person name="Bense V."/>
            <person name="Catcheside P."/>
            <person name="Chovatia M."/>
            <person name="Cooper J."/>
            <person name="Damon W."/>
            <person name="Desjardin D."/>
            <person name="Finy P."/>
            <person name="Geml J."/>
            <person name="Haridas S."/>
            <person name="Hughes K."/>
            <person name="Justo A."/>
            <person name="Karasinski D."/>
            <person name="Kautmanova I."/>
            <person name="Kiss B."/>
            <person name="Kocsube S."/>
            <person name="Kotiranta H."/>
            <person name="LaButti K.M."/>
            <person name="Lechner B.E."/>
            <person name="Liimatainen K."/>
            <person name="Lipzen A."/>
            <person name="Lukacs Z."/>
            <person name="Mihaltcheva S."/>
            <person name="Morgado L.N."/>
            <person name="Niskanen T."/>
            <person name="Noordeloos M.E."/>
            <person name="Ohm R.A."/>
            <person name="Ortiz-Santana B."/>
            <person name="Ovrebo C."/>
            <person name="Racz N."/>
            <person name="Riley R."/>
            <person name="Savchenko A."/>
            <person name="Shiryaev A."/>
            <person name="Soop K."/>
            <person name="Spirin V."/>
            <person name="Szebenyi C."/>
            <person name="Tomsovsky M."/>
            <person name="Tulloss R.E."/>
            <person name="Uehling J."/>
            <person name="Grigoriev I.V."/>
            <person name="Vagvolgyi C."/>
            <person name="Papp T."/>
            <person name="Martin F.M."/>
            <person name="Miettinen O."/>
            <person name="Hibbett D.S."/>
            <person name="Nagy L.G."/>
        </authorList>
    </citation>
    <scope>NUCLEOTIDE SEQUENCE [LARGE SCALE GENOMIC DNA]</scope>
    <source>
        <strain evidence="2 3">CBS 166.37</strain>
    </source>
</reference>
<evidence type="ECO:0000256" key="1">
    <source>
        <dbReference type="SAM" id="Phobius"/>
    </source>
</evidence>
<proteinExistence type="predicted"/>
<keyword evidence="3" id="KW-1185">Reference proteome</keyword>
<keyword evidence="1" id="KW-0472">Membrane</keyword>
<organism evidence="2 3">
    <name type="scientific">Crucibulum laeve</name>
    <dbReference type="NCBI Taxonomy" id="68775"/>
    <lineage>
        <taxon>Eukaryota</taxon>
        <taxon>Fungi</taxon>
        <taxon>Dikarya</taxon>
        <taxon>Basidiomycota</taxon>
        <taxon>Agaricomycotina</taxon>
        <taxon>Agaricomycetes</taxon>
        <taxon>Agaricomycetidae</taxon>
        <taxon>Agaricales</taxon>
        <taxon>Agaricineae</taxon>
        <taxon>Nidulariaceae</taxon>
        <taxon>Crucibulum</taxon>
    </lineage>
</organism>
<dbReference type="EMBL" id="ML213681">
    <property type="protein sequence ID" value="TFK32242.1"/>
    <property type="molecule type" value="Genomic_DNA"/>
</dbReference>
<keyword evidence="1" id="KW-1133">Transmembrane helix</keyword>